<feature type="signal peptide" evidence="6">
    <location>
        <begin position="1"/>
        <end position="16"/>
    </location>
</feature>
<keyword evidence="9" id="KW-1185">Reference proteome</keyword>
<evidence type="ECO:0000256" key="5">
    <source>
        <dbReference type="PROSITE-ProRule" id="PRU00277"/>
    </source>
</evidence>
<dbReference type="EC" id="5.2.1.8" evidence="2 5"/>
<dbReference type="Pfam" id="PF00254">
    <property type="entry name" value="FKBP_C"/>
    <property type="match status" value="1"/>
</dbReference>
<dbReference type="AlphaFoldDB" id="A0AAD7U9J3"/>
<proteinExistence type="predicted"/>
<dbReference type="Gene3D" id="3.10.50.40">
    <property type="match status" value="1"/>
</dbReference>
<keyword evidence="6" id="KW-0732">Signal</keyword>
<evidence type="ECO:0000256" key="2">
    <source>
        <dbReference type="ARBA" id="ARBA00013194"/>
    </source>
</evidence>
<dbReference type="SUPFAM" id="SSF54534">
    <property type="entry name" value="FKBP-like"/>
    <property type="match status" value="1"/>
</dbReference>
<feature type="domain" description="PPIase FKBP-type" evidence="7">
    <location>
        <begin position="62"/>
        <end position="152"/>
    </location>
</feature>
<dbReference type="PROSITE" id="PS50059">
    <property type="entry name" value="FKBP_PPIASE"/>
    <property type="match status" value="1"/>
</dbReference>
<dbReference type="GO" id="GO:0003755">
    <property type="term" value="F:peptidyl-prolyl cis-trans isomerase activity"/>
    <property type="evidence" value="ECO:0007669"/>
    <property type="project" value="UniProtKB-KW"/>
</dbReference>
<evidence type="ECO:0000313" key="8">
    <source>
        <dbReference type="EMBL" id="KAJ8599513.1"/>
    </source>
</evidence>
<keyword evidence="4 5" id="KW-0413">Isomerase</keyword>
<feature type="chain" id="PRO_5042140734" description="peptidylprolyl isomerase" evidence="6">
    <location>
        <begin position="17"/>
        <end position="157"/>
    </location>
</feature>
<evidence type="ECO:0000313" key="9">
    <source>
        <dbReference type="Proteomes" id="UP001230188"/>
    </source>
</evidence>
<dbReference type="Proteomes" id="UP001230188">
    <property type="component" value="Unassembled WGS sequence"/>
</dbReference>
<protein>
    <recommendedName>
        <fullName evidence="2 5">peptidylprolyl isomerase</fullName>
        <ecNumber evidence="2 5">5.2.1.8</ecNumber>
    </recommendedName>
</protein>
<comment type="catalytic activity">
    <reaction evidence="1 5">
        <text>[protein]-peptidylproline (omega=180) = [protein]-peptidylproline (omega=0)</text>
        <dbReference type="Rhea" id="RHEA:16237"/>
        <dbReference type="Rhea" id="RHEA-COMP:10747"/>
        <dbReference type="Rhea" id="RHEA-COMP:10748"/>
        <dbReference type="ChEBI" id="CHEBI:83833"/>
        <dbReference type="ChEBI" id="CHEBI:83834"/>
        <dbReference type="EC" id="5.2.1.8"/>
    </reaction>
</comment>
<evidence type="ECO:0000256" key="1">
    <source>
        <dbReference type="ARBA" id="ARBA00000971"/>
    </source>
</evidence>
<evidence type="ECO:0000256" key="3">
    <source>
        <dbReference type="ARBA" id="ARBA00023110"/>
    </source>
</evidence>
<evidence type="ECO:0000256" key="6">
    <source>
        <dbReference type="SAM" id="SignalP"/>
    </source>
</evidence>
<keyword evidence="3 5" id="KW-0697">Rotamase</keyword>
<accession>A0AAD7U9J3</accession>
<dbReference type="InterPro" id="IPR001179">
    <property type="entry name" value="PPIase_FKBP_dom"/>
</dbReference>
<organism evidence="8 9">
    <name type="scientific">Chrysophaeum taylorii</name>
    <dbReference type="NCBI Taxonomy" id="2483200"/>
    <lineage>
        <taxon>Eukaryota</taxon>
        <taxon>Sar</taxon>
        <taxon>Stramenopiles</taxon>
        <taxon>Ochrophyta</taxon>
        <taxon>Pelagophyceae</taxon>
        <taxon>Pelagomonadales</taxon>
        <taxon>Pelagomonadaceae</taxon>
        <taxon>Chrysophaeum</taxon>
    </lineage>
</organism>
<gene>
    <name evidence="8" type="ORF">CTAYLR_009441</name>
</gene>
<sequence>MLVLLLLILMPVVATAIKETAASVEAIQFLETYAARQDTVELPSGLLYRILRDGAGGSPDLSTPCSCHYEGRLAANHPDGPTFDSSYARGAPTTFAPNQVIKGWTEAMQLMKVGSKWELVCPPEIAYGPRAMGRKIPPSSVLVFTMEILSCKGATDL</sequence>
<comment type="caution">
    <text evidence="8">The sequence shown here is derived from an EMBL/GenBank/DDBJ whole genome shotgun (WGS) entry which is preliminary data.</text>
</comment>
<dbReference type="EMBL" id="JAQMWT010000556">
    <property type="protein sequence ID" value="KAJ8599513.1"/>
    <property type="molecule type" value="Genomic_DNA"/>
</dbReference>
<evidence type="ECO:0000256" key="4">
    <source>
        <dbReference type="ARBA" id="ARBA00023235"/>
    </source>
</evidence>
<evidence type="ECO:0000259" key="7">
    <source>
        <dbReference type="PROSITE" id="PS50059"/>
    </source>
</evidence>
<name>A0AAD7U9J3_9STRA</name>
<dbReference type="PANTHER" id="PTHR43811:SF19">
    <property type="entry name" value="39 KDA FK506-BINDING NUCLEAR PROTEIN"/>
    <property type="match status" value="1"/>
</dbReference>
<reference evidence="8" key="1">
    <citation type="submission" date="2023-01" db="EMBL/GenBank/DDBJ databases">
        <title>Metagenome sequencing of chrysophaentin producing Chrysophaeum taylorii.</title>
        <authorList>
            <person name="Davison J."/>
            <person name="Bewley C."/>
        </authorList>
    </citation>
    <scope>NUCLEOTIDE SEQUENCE</scope>
    <source>
        <strain evidence="8">NIES-1699</strain>
    </source>
</reference>
<dbReference type="PANTHER" id="PTHR43811">
    <property type="entry name" value="FKBP-TYPE PEPTIDYL-PROLYL CIS-TRANS ISOMERASE FKPA"/>
    <property type="match status" value="1"/>
</dbReference>
<dbReference type="InterPro" id="IPR046357">
    <property type="entry name" value="PPIase_dom_sf"/>
</dbReference>